<dbReference type="Proteomes" id="UP000887568">
    <property type="component" value="Unplaced"/>
</dbReference>
<dbReference type="OrthoDB" id="5959240at2759"/>
<evidence type="ECO:0000256" key="4">
    <source>
        <dbReference type="SAM" id="SignalP"/>
    </source>
</evidence>
<dbReference type="Pfam" id="PF23344">
    <property type="entry name" value="ZP-N"/>
    <property type="match status" value="1"/>
</dbReference>
<protein>
    <recommendedName>
        <fullName evidence="5">ZP domain-containing protein</fullName>
    </recommendedName>
</protein>
<evidence type="ECO:0000313" key="6">
    <source>
        <dbReference type="EnsemblMetazoa" id="XP_038073981.1"/>
    </source>
</evidence>
<dbReference type="SMART" id="SM00241">
    <property type="entry name" value="ZP"/>
    <property type="match status" value="1"/>
</dbReference>
<keyword evidence="3" id="KW-0472">Membrane</keyword>
<dbReference type="Gene3D" id="2.60.40.3210">
    <property type="entry name" value="Zona pellucida, ZP-N domain"/>
    <property type="match status" value="1"/>
</dbReference>
<dbReference type="RefSeq" id="XP_038073981.1">
    <property type="nucleotide sequence ID" value="XM_038218053.1"/>
</dbReference>
<dbReference type="InterPro" id="IPR001507">
    <property type="entry name" value="ZP_dom"/>
</dbReference>
<dbReference type="EnsemblMetazoa" id="XM_038218053.1">
    <property type="protein sequence ID" value="XP_038073981.1"/>
    <property type="gene ID" value="LOC119742036"/>
</dbReference>
<keyword evidence="7" id="KW-1185">Reference proteome</keyword>
<evidence type="ECO:0000259" key="5">
    <source>
        <dbReference type="PROSITE" id="PS51034"/>
    </source>
</evidence>
<evidence type="ECO:0000256" key="2">
    <source>
        <dbReference type="ARBA" id="ARBA00023157"/>
    </source>
</evidence>
<dbReference type="PROSITE" id="PS51034">
    <property type="entry name" value="ZP_2"/>
    <property type="match status" value="1"/>
</dbReference>
<sequence length="879" mass="98173">MKCLLFVLSFVGVSYASQGHYEGGTVTWRADPLHPQNINVTVQLNFKHSYTNGYLHEPCTDAAIQRREVLNTEGAFKLDGERVTWAKYVCSAYDEVDNWSMGTYTFAHTLRPGQTSLQINYEECCWLTDIANNGKQVSEGRGWNLASTVDISPRPDNNAINNPPMAAAIPVFKMNKGCQSALYIPAWDNDADIVKCRWTDPDRNECNNQDGDVCGPLYVDAKRRKIGAELEQDTCKLIFRSKNPKGIYAMSVMIEDFAPSDLTTPLSKIPLQFLVSVVPRNGKCRKPVMLDVHGACVTIPAGRPMQKSITARSSSPDFRIESIDTIKPLGITVSPVAKVEGSDTDYYVMLSWTPSIGQIGRHVICYKAEEEGRFYSDMACVYINVVDPDVYEPLHVLKSSSVPAEGSEITDRNFRIQFNKQVSRPDKAAFISILDAEDEVIFRADTSSETEVELQGNILMFSLPPDVILKYGSAYRIRVEAQAVRPTERCGSAPSVDEWNFTWMGRKLPGKLEGPDTVLEQPSSADCRSNFMQVFVSKELVGELDPSAMHLNDPTCTGREYNATHYVIGTSYNMCQTSVQAANEVGLVSFENTVYIPPQPYTPESEITRDHFIEIRMSCRLHSDNVGYVAFDPNVTTIVYYEEGFGKFDFSLDMYEDVYYATPIDRHAHPVPVQLDQPVFFEARINCDPEKHCDSDVMMIDSCWATPTTNPFDVTRFVFIKNGCAKDDTIQFLPSPSSNIKRFSVHSFAFLDEHIYNPVYVHCKMSKCNAQGVESSCDVNCEEPMESEESVDVIDGDTGNNLVRRSRRDVSDQSPQATEHIATRRLNPEGNLDANATAGFNADVVEIAMLGSVIVLLLMLICAQHMKQYAAGEKTTSSA</sequence>
<dbReference type="PANTHER" id="PTHR14002:SF43">
    <property type="entry name" value="DELTA-LIKE PROTEIN"/>
    <property type="match status" value="1"/>
</dbReference>
<keyword evidence="2" id="KW-1015">Disulfide bond</keyword>
<dbReference type="InterPro" id="IPR042235">
    <property type="entry name" value="ZP-C_dom"/>
</dbReference>
<evidence type="ECO:0000313" key="7">
    <source>
        <dbReference type="Proteomes" id="UP000887568"/>
    </source>
</evidence>
<evidence type="ECO:0000256" key="1">
    <source>
        <dbReference type="ARBA" id="ARBA00022729"/>
    </source>
</evidence>
<dbReference type="GeneID" id="119742036"/>
<dbReference type="InterPro" id="IPR055356">
    <property type="entry name" value="ZP-N"/>
</dbReference>
<dbReference type="OMA" id="YINVVDP"/>
<feature type="chain" id="PRO_5037517717" description="ZP domain-containing protein" evidence="4">
    <location>
        <begin position="17"/>
        <end position="879"/>
    </location>
</feature>
<feature type="signal peptide" evidence="4">
    <location>
        <begin position="1"/>
        <end position="16"/>
    </location>
</feature>
<organism evidence="6 7">
    <name type="scientific">Patiria miniata</name>
    <name type="common">Bat star</name>
    <name type="synonym">Asterina miniata</name>
    <dbReference type="NCBI Taxonomy" id="46514"/>
    <lineage>
        <taxon>Eukaryota</taxon>
        <taxon>Metazoa</taxon>
        <taxon>Echinodermata</taxon>
        <taxon>Eleutherozoa</taxon>
        <taxon>Asterozoa</taxon>
        <taxon>Asteroidea</taxon>
        <taxon>Valvatacea</taxon>
        <taxon>Valvatida</taxon>
        <taxon>Asterinidae</taxon>
        <taxon>Patiria</taxon>
    </lineage>
</organism>
<feature type="transmembrane region" description="Helical" evidence="3">
    <location>
        <begin position="844"/>
        <end position="863"/>
    </location>
</feature>
<accession>A0A914BDA5</accession>
<proteinExistence type="predicted"/>
<reference evidence="6" key="1">
    <citation type="submission" date="2022-11" db="UniProtKB">
        <authorList>
            <consortium name="EnsemblMetazoa"/>
        </authorList>
    </citation>
    <scope>IDENTIFICATION</scope>
</reference>
<evidence type="ECO:0000256" key="3">
    <source>
        <dbReference type="SAM" id="Phobius"/>
    </source>
</evidence>
<dbReference type="AlphaFoldDB" id="A0A914BDA5"/>
<name>A0A914BDA5_PATMI</name>
<dbReference type="Pfam" id="PF00100">
    <property type="entry name" value="Zona_pellucida"/>
    <property type="match status" value="1"/>
</dbReference>
<dbReference type="PANTHER" id="PTHR14002">
    <property type="entry name" value="ENDOGLIN/TGF-BETA RECEPTOR TYPE III"/>
    <property type="match status" value="1"/>
</dbReference>
<keyword evidence="3" id="KW-1133">Transmembrane helix</keyword>
<dbReference type="InterPro" id="IPR055355">
    <property type="entry name" value="ZP-C"/>
</dbReference>
<dbReference type="Gene3D" id="2.60.40.4100">
    <property type="entry name" value="Zona pellucida, ZP-C domain"/>
    <property type="match status" value="1"/>
</dbReference>
<keyword evidence="1 4" id="KW-0732">Signal</keyword>
<keyword evidence="3" id="KW-0812">Transmembrane</keyword>
<feature type="domain" description="ZP" evidence="5">
    <location>
        <begin position="526"/>
        <end position="784"/>
    </location>
</feature>